<reference evidence="5 6" key="1">
    <citation type="submission" date="2019-06" db="EMBL/GenBank/DDBJ databases">
        <title>Sequencing the genomes of 1000 actinobacteria strains.</title>
        <authorList>
            <person name="Klenk H.-P."/>
        </authorList>
    </citation>
    <scope>NUCLEOTIDE SEQUENCE [LARGE SCALE GENOMIC DNA]</scope>
    <source>
        <strain evidence="5 6">DSM 43186</strain>
    </source>
</reference>
<evidence type="ECO:0000259" key="3">
    <source>
        <dbReference type="Pfam" id="PF03972"/>
    </source>
</evidence>
<feature type="domain" description="MmgE/PrpD N-terminal" evidence="3">
    <location>
        <begin position="11"/>
        <end position="244"/>
    </location>
</feature>
<sequence>MSEPDTGATAALARFAAGLRYEDLPDEVVAKARALLLDFFGTALAGGRVPEVRAITELVRARGGRPEATVLGAGFAAPVTDAAYLNGCAADVLEHQDGYRFGGFHPSHALPALLAVAEATGAGLRDLTVAAVAAYEVANRIGRVLHPGATAAGWFPIAAGYGAAAGCARLLGLDAGGIVSAMGAAAFFVPAIMIESIFAGPTAKPAFAGQIARAGAEGALHAKAGLTGWPQVLEHPKGLVALFRGAPGDPALTAGLGEEWTILEVHQKRFAGCRHTHGAAQACVAIATEHDLDPAEIADVDVETYDVARVLVDRTVEPGGSAIPCTLSLPYVAAAALVDRDVTGAQYAPDRIADPLVHRVAAVVRIHASDRMNARYPEYTATRVTVTTRSGERYERFVDLPAGDRRAPLTRDELVGKFLRYVAPVAGEGNADRAAGLLLDPPADAAVADLLALLTPELPGSPSASPPPGEPVARPAG</sequence>
<evidence type="ECO:0000313" key="6">
    <source>
        <dbReference type="Proteomes" id="UP000319213"/>
    </source>
</evidence>
<dbReference type="InterPro" id="IPR042188">
    <property type="entry name" value="MmgE/PrpD_sf_2"/>
</dbReference>
<dbReference type="Pfam" id="PF19305">
    <property type="entry name" value="MmgE_PrpD_C"/>
    <property type="match status" value="1"/>
</dbReference>
<dbReference type="PANTHER" id="PTHR16943">
    <property type="entry name" value="2-METHYLCITRATE DEHYDRATASE-RELATED"/>
    <property type="match status" value="1"/>
</dbReference>
<dbReference type="PANTHER" id="PTHR16943:SF8">
    <property type="entry name" value="2-METHYLCITRATE DEHYDRATASE"/>
    <property type="match status" value="1"/>
</dbReference>
<dbReference type="InterPro" id="IPR036148">
    <property type="entry name" value="MmgE/PrpD_sf"/>
</dbReference>
<evidence type="ECO:0000313" key="5">
    <source>
        <dbReference type="EMBL" id="TQM73509.1"/>
    </source>
</evidence>
<gene>
    <name evidence="5" type="ORF">FHX40_0152</name>
</gene>
<dbReference type="InterPro" id="IPR005656">
    <property type="entry name" value="MmgE_PrpD"/>
</dbReference>
<evidence type="ECO:0000256" key="2">
    <source>
        <dbReference type="SAM" id="MobiDB-lite"/>
    </source>
</evidence>
<protein>
    <submittedName>
        <fullName evidence="5">2-methylcitrate dehydratase PrpD</fullName>
    </submittedName>
</protein>
<dbReference type="RefSeq" id="WP_142257811.1">
    <property type="nucleotide sequence ID" value="NZ_BMPV01000004.1"/>
</dbReference>
<keyword evidence="6" id="KW-1185">Reference proteome</keyword>
<dbReference type="OrthoDB" id="3781756at2"/>
<comment type="similarity">
    <text evidence="1">Belongs to the PrpD family.</text>
</comment>
<dbReference type="InterPro" id="IPR045337">
    <property type="entry name" value="MmgE_PrpD_C"/>
</dbReference>
<organism evidence="5 6">
    <name type="scientific">Thermopolyspora flexuosa</name>
    <dbReference type="NCBI Taxonomy" id="103836"/>
    <lineage>
        <taxon>Bacteria</taxon>
        <taxon>Bacillati</taxon>
        <taxon>Actinomycetota</taxon>
        <taxon>Actinomycetes</taxon>
        <taxon>Streptosporangiales</taxon>
        <taxon>Streptosporangiaceae</taxon>
        <taxon>Thermopolyspora</taxon>
    </lineage>
</organism>
<dbReference type="Pfam" id="PF03972">
    <property type="entry name" value="MmgE_PrpD_N"/>
    <property type="match status" value="1"/>
</dbReference>
<feature type="domain" description="MmgE/PrpD C-terminal" evidence="4">
    <location>
        <begin position="270"/>
        <end position="433"/>
    </location>
</feature>
<accession>A0A543ISF1</accession>
<dbReference type="InterPro" id="IPR045336">
    <property type="entry name" value="MmgE_PrpD_N"/>
</dbReference>
<evidence type="ECO:0000256" key="1">
    <source>
        <dbReference type="ARBA" id="ARBA00006174"/>
    </source>
</evidence>
<proteinExistence type="inferred from homology"/>
<feature type="region of interest" description="Disordered" evidence="2">
    <location>
        <begin position="456"/>
        <end position="477"/>
    </location>
</feature>
<dbReference type="SUPFAM" id="SSF103378">
    <property type="entry name" value="2-methylcitrate dehydratase PrpD"/>
    <property type="match status" value="1"/>
</dbReference>
<dbReference type="AlphaFoldDB" id="A0A543ISF1"/>
<evidence type="ECO:0000259" key="4">
    <source>
        <dbReference type="Pfam" id="PF19305"/>
    </source>
</evidence>
<name>A0A543ISF1_9ACTN</name>
<dbReference type="InterPro" id="IPR042183">
    <property type="entry name" value="MmgE/PrpD_sf_1"/>
</dbReference>
<dbReference type="Gene3D" id="3.30.1330.120">
    <property type="entry name" value="2-methylcitrate dehydratase PrpD"/>
    <property type="match status" value="1"/>
</dbReference>
<dbReference type="EMBL" id="VFPQ01000001">
    <property type="protein sequence ID" value="TQM73509.1"/>
    <property type="molecule type" value="Genomic_DNA"/>
</dbReference>
<dbReference type="Proteomes" id="UP000319213">
    <property type="component" value="Unassembled WGS sequence"/>
</dbReference>
<comment type="caution">
    <text evidence="5">The sequence shown here is derived from an EMBL/GenBank/DDBJ whole genome shotgun (WGS) entry which is preliminary data.</text>
</comment>
<dbReference type="GO" id="GO:0016829">
    <property type="term" value="F:lyase activity"/>
    <property type="evidence" value="ECO:0007669"/>
    <property type="project" value="InterPro"/>
</dbReference>
<dbReference type="Gene3D" id="1.10.4100.10">
    <property type="entry name" value="2-methylcitrate dehydratase PrpD"/>
    <property type="match status" value="1"/>
</dbReference>